<evidence type="ECO:0000256" key="1">
    <source>
        <dbReference type="ARBA" id="ARBA00004141"/>
    </source>
</evidence>
<feature type="transmembrane region" description="Helical" evidence="7">
    <location>
        <begin position="393"/>
        <end position="415"/>
    </location>
</feature>
<evidence type="ECO:0000313" key="9">
    <source>
        <dbReference type="Proteomes" id="UP000268162"/>
    </source>
</evidence>
<dbReference type="InterPro" id="IPR045069">
    <property type="entry name" value="MATE_euk"/>
</dbReference>
<feature type="transmembrane region" description="Helical" evidence="7">
    <location>
        <begin position="215"/>
        <end position="235"/>
    </location>
</feature>
<feature type="compositionally biased region" description="Low complexity" evidence="6">
    <location>
        <begin position="14"/>
        <end position="26"/>
    </location>
</feature>
<feature type="transmembrane region" description="Helical" evidence="7">
    <location>
        <begin position="363"/>
        <end position="387"/>
    </location>
</feature>
<name>A0A4P9ZPT9_9FUNG</name>
<protein>
    <submittedName>
        <fullName evidence="8">Mate-domain-containing protein</fullName>
    </submittedName>
</protein>
<dbReference type="GO" id="GO:0015297">
    <property type="term" value="F:antiporter activity"/>
    <property type="evidence" value="ECO:0007669"/>
    <property type="project" value="InterPro"/>
</dbReference>
<feature type="transmembrane region" description="Helical" evidence="7">
    <location>
        <begin position="474"/>
        <end position="496"/>
    </location>
</feature>
<comment type="subcellular location">
    <subcellularLocation>
        <location evidence="1">Membrane</location>
        <topology evidence="1">Multi-pass membrane protein</topology>
    </subcellularLocation>
</comment>
<keyword evidence="3 7" id="KW-0812">Transmembrane</keyword>
<reference evidence="9" key="1">
    <citation type="journal article" date="2018" name="Nat. Microbiol.">
        <title>Leveraging single-cell genomics to expand the fungal tree of life.</title>
        <authorList>
            <person name="Ahrendt S.R."/>
            <person name="Quandt C.A."/>
            <person name="Ciobanu D."/>
            <person name="Clum A."/>
            <person name="Salamov A."/>
            <person name="Andreopoulos B."/>
            <person name="Cheng J.F."/>
            <person name="Woyke T."/>
            <person name="Pelin A."/>
            <person name="Henrissat B."/>
            <person name="Reynolds N.K."/>
            <person name="Benny G.L."/>
            <person name="Smith M.E."/>
            <person name="James T.Y."/>
            <person name="Grigoriev I.V."/>
        </authorList>
    </citation>
    <scope>NUCLEOTIDE SEQUENCE [LARGE SCALE GENOMIC DNA]</scope>
    <source>
        <strain evidence="9">RSA 468</strain>
    </source>
</reference>
<feature type="transmembrane region" description="Helical" evidence="7">
    <location>
        <begin position="435"/>
        <end position="462"/>
    </location>
</feature>
<feature type="transmembrane region" description="Helical" evidence="7">
    <location>
        <begin position="286"/>
        <end position="306"/>
    </location>
</feature>
<gene>
    <name evidence="8" type="ORF">BJ085DRAFT_41483</name>
</gene>
<evidence type="ECO:0000256" key="3">
    <source>
        <dbReference type="ARBA" id="ARBA00022692"/>
    </source>
</evidence>
<dbReference type="Proteomes" id="UP000268162">
    <property type="component" value="Unassembled WGS sequence"/>
</dbReference>
<dbReference type="EMBL" id="ML002886">
    <property type="protein sequence ID" value="RKP35373.1"/>
    <property type="molecule type" value="Genomic_DNA"/>
</dbReference>
<dbReference type="PANTHER" id="PTHR11206">
    <property type="entry name" value="MULTIDRUG RESISTANCE PROTEIN"/>
    <property type="match status" value="1"/>
</dbReference>
<feature type="transmembrane region" description="Helical" evidence="7">
    <location>
        <begin position="170"/>
        <end position="195"/>
    </location>
</feature>
<proteinExistence type="inferred from homology"/>
<feature type="region of interest" description="Disordered" evidence="6">
    <location>
        <begin position="1"/>
        <end position="36"/>
    </location>
</feature>
<dbReference type="Pfam" id="PF01554">
    <property type="entry name" value="MatE"/>
    <property type="match status" value="2"/>
</dbReference>
<keyword evidence="4 7" id="KW-1133">Transmembrane helix</keyword>
<dbReference type="STRING" id="215637.A0A4P9ZPT9"/>
<dbReference type="NCBIfam" id="TIGR00797">
    <property type="entry name" value="matE"/>
    <property type="match status" value="1"/>
</dbReference>
<dbReference type="AlphaFoldDB" id="A0A4P9ZPT9"/>
<evidence type="ECO:0000256" key="5">
    <source>
        <dbReference type="ARBA" id="ARBA00023136"/>
    </source>
</evidence>
<dbReference type="GO" id="GO:0042910">
    <property type="term" value="F:xenobiotic transmembrane transporter activity"/>
    <property type="evidence" value="ECO:0007669"/>
    <property type="project" value="InterPro"/>
</dbReference>
<accession>A0A4P9ZPT9</accession>
<feature type="transmembrane region" description="Helical" evidence="7">
    <location>
        <begin position="312"/>
        <end position="336"/>
    </location>
</feature>
<evidence type="ECO:0000256" key="4">
    <source>
        <dbReference type="ARBA" id="ARBA00022989"/>
    </source>
</evidence>
<keyword evidence="5 7" id="KW-0472">Membrane</keyword>
<evidence type="ECO:0000313" key="8">
    <source>
        <dbReference type="EMBL" id="RKP35373.1"/>
    </source>
</evidence>
<sequence>MSPADDPQAREPASSGTPSISESTSEGGKHITPKDTLGLGSGLIPASLTLGFDSSSLATPTESLLDPYVGGEVEEGLSSGRRGIRGADGPHTETDPLLDSHSSVPHGGRGEVVHIHPERDLTGVWSWPEGLKQLTALARLASPIMVASGIQNLNSIVGIVILGHMGTLELAVATLALTIYSFSAIAPLLGLLTALDTLCSQASTGSRRPGMPGIYLQRCLLLCYLSFIPAIIMWWNVRPILTYLRMDTEVVNLTAYYIRFLIPQTFVACTFEAIKKFYIAQGLHRPIAVIQITCTLVGLLFFYILAVAPVTSVGIVGIPLANFCSYSLNLGVAIYWHQTRGRKIGWAGFSWEATKGWGRVARLAVPGAFMVSTEVVTFDLLTLAMSYVGTTALAAQSIFMITIQGVTLILMSLGVVTANRVGNFLGLAMPHRARLVAWTGLGSGIACGLLMAIGLVVVRNHWGAIFNNDKQVQLIVATVIPLLSLLIVSQALSLLCTNILRGQGRPQIVAVINLIVYYVIVIPAGAVSLFYFKLGIVSLWMSLLAGVWLSALSVLYVVLRSDWDEEVVKCRHRLAHDHRRYLRESPELLSGSEAE</sequence>
<feature type="region of interest" description="Disordered" evidence="6">
    <location>
        <begin position="61"/>
        <end position="106"/>
    </location>
</feature>
<comment type="similarity">
    <text evidence="2">Belongs to the multi antimicrobial extrusion (MATE) (TC 2.A.66.1) family.</text>
</comment>
<dbReference type="GO" id="GO:1990961">
    <property type="term" value="P:xenobiotic detoxification by transmembrane export across the plasma membrane"/>
    <property type="evidence" value="ECO:0007669"/>
    <property type="project" value="InterPro"/>
</dbReference>
<feature type="transmembrane region" description="Helical" evidence="7">
    <location>
        <begin position="538"/>
        <end position="559"/>
    </location>
</feature>
<feature type="transmembrane region" description="Helical" evidence="7">
    <location>
        <begin position="508"/>
        <end position="532"/>
    </location>
</feature>
<evidence type="ECO:0000256" key="6">
    <source>
        <dbReference type="SAM" id="MobiDB-lite"/>
    </source>
</evidence>
<dbReference type="InterPro" id="IPR002528">
    <property type="entry name" value="MATE_fam"/>
</dbReference>
<keyword evidence="9" id="KW-1185">Reference proteome</keyword>
<feature type="transmembrane region" description="Helical" evidence="7">
    <location>
        <begin position="255"/>
        <end position="274"/>
    </location>
</feature>
<dbReference type="GO" id="GO:0016020">
    <property type="term" value="C:membrane"/>
    <property type="evidence" value="ECO:0007669"/>
    <property type="project" value="UniProtKB-SubCell"/>
</dbReference>
<evidence type="ECO:0000256" key="2">
    <source>
        <dbReference type="ARBA" id="ARBA00010199"/>
    </source>
</evidence>
<dbReference type="CDD" id="cd13132">
    <property type="entry name" value="MATE_eukaryotic"/>
    <property type="match status" value="1"/>
</dbReference>
<organism evidence="8 9">
    <name type="scientific">Dimargaris cristalligena</name>
    <dbReference type="NCBI Taxonomy" id="215637"/>
    <lineage>
        <taxon>Eukaryota</taxon>
        <taxon>Fungi</taxon>
        <taxon>Fungi incertae sedis</taxon>
        <taxon>Zoopagomycota</taxon>
        <taxon>Kickxellomycotina</taxon>
        <taxon>Dimargaritomycetes</taxon>
        <taxon>Dimargaritales</taxon>
        <taxon>Dimargaritaceae</taxon>
        <taxon>Dimargaris</taxon>
    </lineage>
</organism>
<evidence type="ECO:0000256" key="7">
    <source>
        <dbReference type="SAM" id="Phobius"/>
    </source>
</evidence>